<comment type="caution">
    <text evidence="9">The sequence shown here is derived from an EMBL/GenBank/DDBJ whole genome shotgun (WGS) entry which is preliminary data.</text>
</comment>
<evidence type="ECO:0000313" key="9">
    <source>
        <dbReference type="EMBL" id="MDP1421788.1"/>
    </source>
</evidence>
<name>A0AA90NYK0_9BACI</name>
<keyword evidence="5" id="KW-0443">Lipid metabolism</keyword>
<gene>
    <name evidence="9" type="ORF">Q8G35_26395</name>
</gene>
<dbReference type="InterPro" id="IPR014030">
    <property type="entry name" value="Ketoacyl_synth_N"/>
</dbReference>
<dbReference type="InterPro" id="IPR016039">
    <property type="entry name" value="Thiolase-like"/>
</dbReference>
<dbReference type="Pfam" id="PF22621">
    <property type="entry name" value="CurL-like_PKS_C"/>
    <property type="match status" value="1"/>
</dbReference>
<dbReference type="InterPro" id="IPR020841">
    <property type="entry name" value="PKS_Beta-ketoAc_synthase_dom"/>
</dbReference>
<dbReference type="InterPro" id="IPR029058">
    <property type="entry name" value="AB_hydrolase_fold"/>
</dbReference>
<dbReference type="FunFam" id="3.40.47.10:FF:000042">
    <property type="entry name" value="Polyketide synthase Pks13"/>
    <property type="match status" value="1"/>
</dbReference>
<dbReference type="GO" id="GO:0071770">
    <property type="term" value="P:DIM/DIP cell wall layer assembly"/>
    <property type="evidence" value="ECO:0007669"/>
    <property type="project" value="TreeGrafter"/>
</dbReference>
<dbReference type="InterPro" id="IPR001031">
    <property type="entry name" value="Thioesterase"/>
</dbReference>
<dbReference type="PROSITE" id="PS50075">
    <property type="entry name" value="CARRIER"/>
    <property type="match status" value="1"/>
</dbReference>
<keyword evidence="6" id="KW-0511">Multifunctional enzyme</keyword>
<proteinExistence type="predicted"/>
<keyword evidence="4" id="KW-0276">Fatty acid metabolism</keyword>
<dbReference type="InterPro" id="IPR009081">
    <property type="entry name" value="PP-bd_ACP"/>
</dbReference>
<dbReference type="Gene3D" id="1.10.1200.10">
    <property type="entry name" value="ACP-like"/>
    <property type="match status" value="1"/>
</dbReference>
<keyword evidence="3" id="KW-0808">Transferase</keyword>
<dbReference type="InterPro" id="IPR036736">
    <property type="entry name" value="ACP-like_sf"/>
</dbReference>
<dbReference type="EMBL" id="JAUUTP010000051">
    <property type="protein sequence ID" value="MDP1421788.1"/>
    <property type="molecule type" value="Genomic_DNA"/>
</dbReference>
<evidence type="ECO:0000256" key="5">
    <source>
        <dbReference type="ARBA" id="ARBA00023098"/>
    </source>
</evidence>
<dbReference type="Gene3D" id="3.40.47.10">
    <property type="match status" value="1"/>
</dbReference>
<dbReference type="Pfam" id="PF00975">
    <property type="entry name" value="Thioesterase"/>
    <property type="match status" value="1"/>
</dbReference>
<dbReference type="PANTHER" id="PTHR43775">
    <property type="entry name" value="FATTY ACID SYNTHASE"/>
    <property type="match status" value="1"/>
</dbReference>
<dbReference type="InterPro" id="IPR014031">
    <property type="entry name" value="Ketoacyl_synth_C"/>
</dbReference>
<dbReference type="AlphaFoldDB" id="A0AA90NYK0"/>
<dbReference type="PANTHER" id="PTHR43775:SF37">
    <property type="entry name" value="SI:DKEY-61P9.11"/>
    <property type="match status" value="1"/>
</dbReference>
<feature type="domain" description="Ketosynthase family 3 (KS3)" evidence="8">
    <location>
        <begin position="8"/>
        <end position="433"/>
    </location>
</feature>
<dbReference type="GO" id="GO:0006633">
    <property type="term" value="P:fatty acid biosynthetic process"/>
    <property type="evidence" value="ECO:0007669"/>
    <property type="project" value="InterPro"/>
</dbReference>
<dbReference type="CDD" id="cd00833">
    <property type="entry name" value="PKS"/>
    <property type="match status" value="1"/>
</dbReference>
<evidence type="ECO:0000259" key="8">
    <source>
        <dbReference type="PROSITE" id="PS52004"/>
    </source>
</evidence>
<sequence length="1150" mass="128839">MSTLNVEFTDIAIIGMASRFPGAKTPCEFWDNLIAEKESGYTFNENELEKSGVKKDSYNKNEYVKRGVVLEDIEYFDADFFEFTPNDAKLTDPQQRIFLECAWEALEVSGYPSNANPRNIGVYGSMSPSTYLLRNICQSKEYGKDILSYPVMLGNDKDFLSTRVSYKLNLTGPSLSIQTACSSSLVAVHVACQSLINGECEIALAGGVSITVPQQTGYLYKEGGTLSKDGYCRSFDDEATGTVKGNGCGIILLKPLEKALEDRDTIHAVIKSTAINNDGRLKVGFTAPSPTGQANAIHEAIEMAGITPEDIEYIETHGTGTSLGDPIEIKALSDAFSTTKKQFCAIGSVKPNIGHLDAAAGIANVIKATMVLKENTIPRSIHYKTPNKKIDFQNSPFYVNESLQRRNKENPLVYAGVSSLGMGGTNAHAILQKAPERIPETQVGPHILILSAKTENKLEQMIDQLQQHIKKHPNQTLSDIAYTLAVGRKVFDARTYMVCHDKEELLDECKSNQSEQTNQVSETNLKPYTFSISATANRKYYVQLYNELNAYRLKVDDLIQQIETKSNISSLKKNLLESDHEDFRCSSEDILLQFVCLHSIAKLLLDLGIHPTKINCSDQISDFVAASIVGIWSTDKVIDSLLNKLYGLADRQQVISTSKGIKVISSSGRDIQAVISNPDSHWIGRCSVSDPKGFTEHLFKKEVTLFSIPIMNPESSPAFAFLDQIGKMWISGTEIDWSLLYDNQAVGRIPLPTYPFDKKKFWIDIDSNFEKETKTNNINIGSEQNDSLEKQITYIWEKSLDIEGILPDDDFFLNLDGDSLTAIDIIADIKSQLNINVSMEEFMTHSTLKSLITHLQTLHQSQNLFKLNSEQIVLKIKDGTQPRNLFFIHPSGGTVMIYNQLAKYLNEHPTLYGIQFPVELLNSSNLSMEQLTERYISEIRKVQPKGPYLIGGYSFGGNLALEMALQLQQQGEQVSDLIMIDSFVPSTYNSQNIDNEKFVKSFPILVNALFRSKKSLGNKMIEQLQEQTLDEMIESLCKLNVIPKEFPVSDLKQFFEIWCMNIQILQKYKPQSKFMGSILIFDAIERGSDLNDLTKYLGELDISKEEWKNYIDGNLNVISLSGDHYSIFNIPNNLQIICEEIEKNLSLLLV</sequence>
<evidence type="ECO:0000256" key="6">
    <source>
        <dbReference type="ARBA" id="ARBA00023268"/>
    </source>
</evidence>
<dbReference type="PROSITE" id="PS00606">
    <property type="entry name" value="KS3_1"/>
    <property type="match status" value="1"/>
</dbReference>
<dbReference type="GO" id="GO:0004312">
    <property type="term" value="F:fatty acid synthase activity"/>
    <property type="evidence" value="ECO:0007669"/>
    <property type="project" value="TreeGrafter"/>
</dbReference>
<dbReference type="Gene3D" id="3.40.50.1820">
    <property type="entry name" value="alpha/beta hydrolase"/>
    <property type="match status" value="1"/>
</dbReference>
<dbReference type="SMART" id="SM00825">
    <property type="entry name" value="PKS_KS"/>
    <property type="match status" value="1"/>
</dbReference>
<dbReference type="RefSeq" id="WP_305162776.1">
    <property type="nucleotide sequence ID" value="NZ_JAUUTP010000051.1"/>
</dbReference>
<dbReference type="SUPFAM" id="SSF53901">
    <property type="entry name" value="Thiolase-like"/>
    <property type="match status" value="1"/>
</dbReference>
<dbReference type="InterPro" id="IPR018201">
    <property type="entry name" value="Ketoacyl_synth_AS"/>
</dbReference>
<reference evidence="9" key="1">
    <citation type="submission" date="2023-07" db="EMBL/GenBank/DDBJ databases">
        <title>Murine gut Bacillus species.</title>
        <authorList>
            <person name="Gutman E."/>
            <person name="Hashuel R."/>
            <person name="Litvak Y."/>
        </authorList>
    </citation>
    <scope>NUCLEOTIDE SEQUENCE</scope>
    <source>
        <strain evidence="9">RU283</strain>
    </source>
</reference>
<dbReference type="InterPro" id="IPR050091">
    <property type="entry name" value="PKS_NRPS_Biosynth_Enz"/>
</dbReference>
<evidence type="ECO:0000256" key="4">
    <source>
        <dbReference type="ARBA" id="ARBA00022832"/>
    </source>
</evidence>
<accession>A0AA90NYK0</accession>
<keyword evidence="1" id="KW-0596">Phosphopantetheine</keyword>
<feature type="domain" description="Carrier" evidence="7">
    <location>
        <begin position="783"/>
        <end position="859"/>
    </location>
</feature>
<dbReference type="Gene3D" id="1.10.1240.100">
    <property type="match status" value="1"/>
</dbReference>
<evidence type="ECO:0000256" key="1">
    <source>
        <dbReference type="ARBA" id="ARBA00022450"/>
    </source>
</evidence>
<dbReference type="Pfam" id="PF00109">
    <property type="entry name" value="ketoacyl-synt"/>
    <property type="match status" value="1"/>
</dbReference>
<dbReference type="Pfam" id="PF00550">
    <property type="entry name" value="PP-binding"/>
    <property type="match status" value="1"/>
</dbReference>
<dbReference type="GO" id="GO:0005737">
    <property type="term" value="C:cytoplasm"/>
    <property type="evidence" value="ECO:0007669"/>
    <property type="project" value="TreeGrafter"/>
</dbReference>
<dbReference type="GO" id="GO:0004315">
    <property type="term" value="F:3-oxoacyl-[acyl-carrier-protein] synthase activity"/>
    <property type="evidence" value="ECO:0007669"/>
    <property type="project" value="InterPro"/>
</dbReference>
<organism evidence="9 10">
    <name type="scientific">Peribacillus simplex</name>
    <dbReference type="NCBI Taxonomy" id="1478"/>
    <lineage>
        <taxon>Bacteria</taxon>
        <taxon>Bacillati</taxon>
        <taxon>Bacillota</taxon>
        <taxon>Bacilli</taxon>
        <taxon>Bacillales</taxon>
        <taxon>Bacillaceae</taxon>
        <taxon>Peribacillus</taxon>
    </lineage>
</organism>
<dbReference type="PROSITE" id="PS52004">
    <property type="entry name" value="KS3_2"/>
    <property type="match status" value="1"/>
</dbReference>
<dbReference type="SUPFAM" id="SSF47336">
    <property type="entry name" value="ACP-like"/>
    <property type="match status" value="1"/>
</dbReference>
<evidence type="ECO:0000313" key="10">
    <source>
        <dbReference type="Proteomes" id="UP001178277"/>
    </source>
</evidence>
<evidence type="ECO:0000259" key="7">
    <source>
        <dbReference type="PROSITE" id="PS50075"/>
    </source>
</evidence>
<dbReference type="Gene3D" id="3.30.70.3290">
    <property type="match status" value="1"/>
</dbReference>
<evidence type="ECO:0000256" key="3">
    <source>
        <dbReference type="ARBA" id="ARBA00022679"/>
    </source>
</evidence>
<dbReference type="GO" id="GO:0005886">
    <property type="term" value="C:plasma membrane"/>
    <property type="evidence" value="ECO:0007669"/>
    <property type="project" value="TreeGrafter"/>
</dbReference>
<dbReference type="Proteomes" id="UP001178277">
    <property type="component" value="Unassembled WGS sequence"/>
</dbReference>
<evidence type="ECO:0000256" key="2">
    <source>
        <dbReference type="ARBA" id="ARBA00022553"/>
    </source>
</evidence>
<dbReference type="SUPFAM" id="SSF53474">
    <property type="entry name" value="alpha/beta-Hydrolases"/>
    <property type="match status" value="1"/>
</dbReference>
<protein>
    <submittedName>
        <fullName evidence="9">Beta-ketoacyl synthase N-terminal-like domain-containing protein</fullName>
    </submittedName>
</protein>
<keyword evidence="2" id="KW-0597">Phosphoprotein</keyword>
<dbReference type="Pfam" id="PF02801">
    <property type="entry name" value="Ketoacyl-synt_C"/>
    <property type="match status" value="1"/>
</dbReference>